<dbReference type="EMBL" id="GBXM01062895">
    <property type="protein sequence ID" value="JAH45682.1"/>
    <property type="molecule type" value="Transcribed_RNA"/>
</dbReference>
<feature type="region of interest" description="Disordered" evidence="1">
    <location>
        <begin position="23"/>
        <end position="47"/>
    </location>
</feature>
<evidence type="ECO:0000256" key="1">
    <source>
        <dbReference type="SAM" id="MobiDB-lite"/>
    </source>
</evidence>
<reference evidence="2" key="2">
    <citation type="journal article" date="2015" name="Fish Shellfish Immunol.">
        <title>Early steps in the European eel (Anguilla anguilla)-Vibrio vulnificus interaction in the gills: Role of the RtxA13 toxin.</title>
        <authorList>
            <person name="Callol A."/>
            <person name="Pajuelo D."/>
            <person name="Ebbesson L."/>
            <person name="Teles M."/>
            <person name="MacKenzie S."/>
            <person name="Amaro C."/>
        </authorList>
    </citation>
    <scope>NUCLEOTIDE SEQUENCE</scope>
</reference>
<protein>
    <submittedName>
        <fullName evidence="2">Uncharacterized protein</fullName>
    </submittedName>
</protein>
<proteinExistence type="predicted"/>
<dbReference type="AlphaFoldDB" id="A0A0E9SWN8"/>
<sequence>MNLTTRDGLFSRSLVRTWGRTHAHRSPFSSLTSTAGTPSKYVSPRGK</sequence>
<organism evidence="2">
    <name type="scientific">Anguilla anguilla</name>
    <name type="common">European freshwater eel</name>
    <name type="synonym">Muraena anguilla</name>
    <dbReference type="NCBI Taxonomy" id="7936"/>
    <lineage>
        <taxon>Eukaryota</taxon>
        <taxon>Metazoa</taxon>
        <taxon>Chordata</taxon>
        <taxon>Craniata</taxon>
        <taxon>Vertebrata</taxon>
        <taxon>Euteleostomi</taxon>
        <taxon>Actinopterygii</taxon>
        <taxon>Neopterygii</taxon>
        <taxon>Teleostei</taxon>
        <taxon>Anguilliformes</taxon>
        <taxon>Anguillidae</taxon>
        <taxon>Anguilla</taxon>
    </lineage>
</organism>
<reference evidence="2" key="1">
    <citation type="submission" date="2014-11" db="EMBL/GenBank/DDBJ databases">
        <authorList>
            <person name="Amaro Gonzalez C."/>
        </authorList>
    </citation>
    <scope>NUCLEOTIDE SEQUENCE</scope>
</reference>
<feature type="compositionally biased region" description="Polar residues" evidence="1">
    <location>
        <begin position="27"/>
        <end position="37"/>
    </location>
</feature>
<name>A0A0E9SWN8_ANGAN</name>
<accession>A0A0E9SWN8</accession>
<evidence type="ECO:0000313" key="2">
    <source>
        <dbReference type="EMBL" id="JAH45682.1"/>
    </source>
</evidence>